<reference evidence="1 3" key="1">
    <citation type="submission" date="2015-02" db="EMBL/GenBank/DDBJ databases">
        <authorList>
            <person name="Chooi Y.-H."/>
        </authorList>
    </citation>
    <scope>NUCLEOTIDE SEQUENCE [LARGE SCALE GENOMIC DNA]</scope>
    <source>
        <strain evidence="1">E3</strain>
    </source>
</reference>
<geneLocation type="mitochondrion" evidence="2"/>
<evidence type="ECO:0000313" key="1">
    <source>
        <dbReference type="EMBL" id="CEO95943.1"/>
    </source>
</evidence>
<keyword evidence="2" id="KW-0496">Mitochondrion</keyword>
<gene>
    <name evidence="1" type="ORF">PBRA_004633</name>
    <name evidence="2" type="ORF">PLBR_LOCUS722</name>
</gene>
<evidence type="ECO:0000313" key="4">
    <source>
        <dbReference type="Proteomes" id="UP000290189"/>
    </source>
</evidence>
<evidence type="ECO:0008006" key="5">
    <source>
        <dbReference type="Google" id="ProtNLM"/>
    </source>
</evidence>
<name>A0A0G4IL94_PLABS</name>
<accession>A0A0G4IL94</accession>
<evidence type="ECO:0000313" key="3">
    <source>
        <dbReference type="Proteomes" id="UP000039324"/>
    </source>
</evidence>
<dbReference type="Proteomes" id="UP000290189">
    <property type="component" value="Unassembled WGS sequence"/>
</dbReference>
<keyword evidence="3" id="KW-1185">Reference proteome</keyword>
<evidence type="ECO:0000313" key="2">
    <source>
        <dbReference type="EMBL" id="SPQ93507.1"/>
    </source>
</evidence>
<protein>
    <recommendedName>
        <fullName evidence="5">DUF5678 domain-containing protein</fullName>
    </recommendedName>
</protein>
<proteinExistence type="predicted"/>
<reference evidence="2 4" key="2">
    <citation type="submission" date="2018-03" db="EMBL/GenBank/DDBJ databases">
        <authorList>
            <person name="Fogelqvist J."/>
        </authorList>
    </citation>
    <scope>NUCLEOTIDE SEQUENCE [LARGE SCALE GENOMIC DNA]</scope>
</reference>
<dbReference type="Proteomes" id="UP000039324">
    <property type="component" value="Unassembled WGS sequence"/>
</dbReference>
<organism evidence="1 3">
    <name type="scientific">Plasmodiophora brassicae</name>
    <name type="common">Clubroot disease agent</name>
    <dbReference type="NCBI Taxonomy" id="37360"/>
    <lineage>
        <taxon>Eukaryota</taxon>
        <taxon>Sar</taxon>
        <taxon>Rhizaria</taxon>
        <taxon>Endomyxa</taxon>
        <taxon>Phytomyxea</taxon>
        <taxon>Plasmodiophorida</taxon>
        <taxon>Plasmodiophoridae</taxon>
        <taxon>Plasmodiophora</taxon>
    </lineage>
</organism>
<dbReference type="EMBL" id="CDSF01000046">
    <property type="protein sequence ID" value="CEO95943.1"/>
    <property type="molecule type" value="Genomic_DNA"/>
</dbReference>
<sequence length="154" mass="17359">MLGRRLLCAGLRPRGLRRACHHRRSYATEPVISVDRRCDSARHHGARDVLTHDAQEARDLWNINLKPETEYPAGTWVAVHKTGRVLSGASQASLLDQIERGREYRPDSFFIEQVEQHPEPVQQAPFIPDTDFIAAGPESVSVSDVLTKQEIPTK</sequence>
<dbReference type="EMBL" id="OVEO01000001">
    <property type="protein sequence ID" value="SPQ93507.1"/>
    <property type="molecule type" value="Genomic_DNA"/>
</dbReference>
<dbReference type="AlphaFoldDB" id="A0A0G4IL94"/>